<dbReference type="InterPro" id="IPR045851">
    <property type="entry name" value="AMP-bd_C_sf"/>
</dbReference>
<dbReference type="Gene3D" id="3.30.300.30">
    <property type="match status" value="1"/>
</dbReference>
<dbReference type="SUPFAM" id="SSF53474">
    <property type="entry name" value="alpha/beta-Hydrolases"/>
    <property type="match status" value="1"/>
</dbReference>
<name>A0ABY2UEG0_9GAMM</name>
<dbReference type="SUPFAM" id="SSF47336">
    <property type="entry name" value="ACP-like"/>
    <property type="match status" value="1"/>
</dbReference>
<keyword evidence="3" id="KW-1185">Reference proteome</keyword>
<reference evidence="2 3" key="1">
    <citation type="submission" date="2019-05" db="EMBL/GenBank/DDBJ databases">
        <title>Microbulbifer harenosus sp. nov., an alginate-degrading bacterium isolated from coastal sand.</title>
        <authorList>
            <person name="Huang H."/>
            <person name="Mo K."/>
            <person name="Bao S."/>
        </authorList>
    </citation>
    <scope>NUCLEOTIDE SEQUENCE [LARGE SCALE GENOMIC DNA]</scope>
    <source>
        <strain evidence="2 3">HB161719</strain>
    </source>
</reference>
<dbReference type="PANTHER" id="PTHR45527">
    <property type="entry name" value="NONRIBOSOMAL PEPTIDE SYNTHETASE"/>
    <property type="match status" value="1"/>
</dbReference>
<proteinExistence type="predicted"/>
<dbReference type="Pfam" id="PF00501">
    <property type="entry name" value="AMP-binding"/>
    <property type="match status" value="1"/>
</dbReference>
<sequence>MDDIIVGRTPITSVQGKSSDAAILPSDQSALADGDIPVIRRIERNAARAPDKTALIYDDQNITYATLVLSARQAAAGLLRLGVTAGSRVAVLMHPSPELVSCLLGIHMLGATYVPIDPGFPKGRIDLILKDVEPSAIICSDHVFTEFSCEIARELVERLYSYSAVQTDGIPHEEHFRPHPVKLDDESHIFFTSGTTGRPKGAISSQRNLAHGMSSSVRCFELSDDLGILSVAGASFSISTFELLALLTCGGYTMIARRADILDPEKLFAAARKVSVWHFVPSLLARLIDYIEEVPERIAVLTSLKRILTGGDNVPLDLLCRVRRLLPAVQLYVNYGASETNCMVTYWPVRDAVPSKTRIGVAQHNVQLMVLNKQRSPVIPGEVGELFVAGPGVVSGYMHRNDLNEEKFFWHHGNRFFATGDMVRIDENGIYEILGREDFQIQLNGNRIELLEVESTIKRIGNIKDCVVTARYASADSNTLTLIAYLVGTDKSLPPVEHIKICLRKHLPEYMIPSLYLELNAVPTNHNGKVDRANLPEPGTCKVLESSASEPLIGELEKHLASIWRDLLPVQYIHANSDFFELGGDSIAAVRAMARISTELNCNVSMGDIISNRTVRQIANTITSRSVSQRANGDTDPGYLMLKSGRRDLSPLLLINGVVEYMALAKALRTQRAIYAVYLPEEVDLIVNGEKSAAATSTSSIAGITQLYLSVICKLQPEGPYFLAGKSYGGIIAIEVGRSLKAMGHKVEFTGLLDTVIPEVFTTHRKLSFRISEHLKRAVNEGPGYLLDRFRERYGIIKLSAQPTEDERSQNAVSDNIRTRHQVRKNAIFTTRLSKISGAITLIKARDRKYLYGERPSKDLGWNKYCDDLTIYEVPGDHHSILQATHVGEVAKYLEAHI</sequence>
<accession>A0ABY2UEG0</accession>
<dbReference type="Gene3D" id="1.10.1200.10">
    <property type="entry name" value="ACP-like"/>
    <property type="match status" value="1"/>
</dbReference>
<comment type="caution">
    <text evidence="2">The sequence shown here is derived from an EMBL/GenBank/DDBJ whole genome shotgun (WGS) entry which is preliminary data.</text>
</comment>
<dbReference type="InterPro" id="IPR020845">
    <property type="entry name" value="AMP-binding_CS"/>
</dbReference>
<dbReference type="InterPro" id="IPR042099">
    <property type="entry name" value="ANL_N_sf"/>
</dbReference>
<dbReference type="InterPro" id="IPR000873">
    <property type="entry name" value="AMP-dep_synth/lig_dom"/>
</dbReference>
<organism evidence="2 3">
    <name type="scientific">Microbulbifer harenosus</name>
    <dbReference type="NCBI Taxonomy" id="2576840"/>
    <lineage>
        <taxon>Bacteria</taxon>
        <taxon>Pseudomonadati</taxon>
        <taxon>Pseudomonadota</taxon>
        <taxon>Gammaproteobacteria</taxon>
        <taxon>Cellvibrionales</taxon>
        <taxon>Microbulbiferaceae</taxon>
        <taxon>Microbulbifer</taxon>
    </lineage>
</organism>
<protein>
    <recommendedName>
        <fullName evidence="1">Carrier domain-containing protein</fullName>
    </recommendedName>
</protein>
<dbReference type="Proteomes" id="UP000306791">
    <property type="component" value="Unassembled WGS sequence"/>
</dbReference>
<feature type="domain" description="Carrier" evidence="1">
    <location>
        <begin position="551"/>
        <end position="626"/>
    </location>
</feature>
<dbReference type="PANTHER" id="PTHR45527:SF1">
    <property type="entry name" value="FATTY ACID SYNTHASE"/>
    <property type="match status" value="1"/>
</dbReference>
<dbReference type="SUPFAM" id="SSF56801">
    <property type="entry name" value="Acetyl-CoA synthetase-like"/>
    <property type="match status" value="1"/>
</dbReference>
<dbReference type="InterPro" id="IPR001031">
    <property type="entry name" value="Thioesterase"/>
</dbReference>
<dbReference type="EMBL" id="VANI01000016">
    <property type="protein sequence ID" value="TLM75617.1"/>
    <property type="molecule type" value="Genomic_DNA"/>
</dbReference>
<dbReference type="InterPro" id="IPR009081">
    <property type="entry name" value="PP-bd_ACP"/>
</dbReference>
<evidence type="ECO:0000259" key="1">
    <source>
        <dbReference type="PROSITE" id="PS50075"/>
    </source>
</evidence>
<evidence type="ECO:0000313" key="3">
    <source>
        <dbReference type="Proteomes" id="UP000306791"/>
    </source>
</evidence>
<dbReference type="PROSITE" id="PS50075">
    <property type="entry name" value="CARRIER"/>
    <property type="match status" value="1"/>
</dbReference>
<gene>
    <name evidence="2" type="ORF">FDY93_15065</name>
</gene>
<dbReference type="CDD" id="cd05930">
    <property type="entry name" value="A_NRPS"/>
    <property type="match status" value="1"/>
</dbReference>
<dbReference type="InterPro" id="IPR036736">
    <property type="entry name" value="ACP-like_sf"/>
</dbReference>
<dbReference type="Gene3D" id="3.40.50.12780">
    <property type="entry name" value="N-terminal domain of ligase-like"/>
    <property type="match status" value="1"/>
</dbReference>
<evidence type="ECO:0000313" key="2">
    <source>
        <dbReference type="EMBL" id="TLM75617.1"/>
    </source>
</evidence>
<dbReference type="RefSeq" id="WP_138236589.1">
    <property type="nucleotide sequence ID" value="NZ_CP185860.1"/>
</dbReference>
<dbReference type="Pfam" id="PF00975">
    <property type="entry name" value="Thioesterase"/>
    <property type="match status" value="1"/>
</dbReference>
<dbReference type="Pfam" id="PF00550">
    <property type="entry name" value="PP-binding"/>
    <property type="match status" value="1"/>
</dbReference>
<dbReference type="PROSITE" id="PS00455">
    <property type="entry name" value="AMP_BINDING"/>
    <property type="match status" value="1"/>
</dbReference>
<dbReference type="Gene3D" id="3.40.50.1820">
    <property type="entry name" value="alpha/beta hydrolase"/>
    <property type="match status" value="1"/>
</dbReference>
<dbReference type="InterPro" id="IPR029058">
    <property type="entry name" value="AB_hydrolase_fold"/>
</dbReference>